<dbReference type="Proteomes" id="UP001501231">
    <property type="component" value="Unassembled WGS sequence"/>
</dbReference>
<feature type="region of interest" description="Disordered" evidence="4">
    <location>
        <begin position="1"/>
        <end position="21"/>
    </location>
</feature>
<keyword evidence="2" id="KW-0547">Nucleotide-binding</keyword>
<dbReference type="PANTHER" id="PTHR42781">
    <property type="entry name" value="SPERMIDINE/PUTRESCINE IMPORT ATP-BINDING PROTEIN POTA"/>
    <property type="match status" value="1"/>
</dbReference>
<evidence type="ECO:0000313" key="6">
    <source>
        <dbReference type="EMBL" id="GAA2445738.1"/>
    </source>
</evidence>
<dbReference type="InterPro" id="IPR027417">
    <property type="entry name" value="P-loop_NTPase"/>
</dbReference>
<name>A0ABN3K161_9ACTN</name>
<dbReference type="InterPro" id="IPR003439">
    <property type="entry name" value="ABC_transporter-like_ATP-bd"/>
</dbReference>
<dbReference type="InterPro" id="IPR050093">
    <property type="entry name" value="ABC_SmlMolc_Importer"/>
</dbReference>
<evidence type="ECO:0000259" key="5">
    <source>
        <dbReference type="PROSITE" id="PS50893"/>
    </source>
</evidence>
<proteinExistence type="predicted"/>
<organism evidence="6 7">
    <name type="scientific">Actinomadura vinacea</name>
    <dbReference type="NCBI Taxonomy" id="115336"/>
    <lineage>
        <taxon>Bacteria</taxon>
        <taxon>Bacillati</taxon>
        <taxon>Actinomycetota</taxon>
        <taxon>Actinomycetes</taxon>
        <taxon>Streptosporangiales</taxon>
        <taxon>Thermomonosporaceae</taxon>
        <taxon>Actinomadura</taxon>
    </lineage>
</organism>
<evidence type="ECO:0000256" key="1">
    <source>
        <dbReference type="ARBA" id="ARBA00022448"/>
    </source>
</evidence>
<keyword evidence="7" id="KW-1185">Reference proteome</keyword>
<dbReference type="Pfam" id="PF00005">
    <property type="entry name" value="ABC_tran"/>
    <property type="match status" value="1"/>
</dbReference>
<dbReference type="InterPro" id="IPR017871">
    <property type="entry name" value="ABC_transporter-like_CS"/>
</dbReference>
<dbReference type="SUPFAM" id="SSF52540">
    <property type="entry name" value="P-loop containing nucleoside triphosphate hydrolases"/>
    <property type="match status" value="1"/>
</dbReference>
<evidence type="ECO:0000256" key="4">
    <source>
        <dbReference type="SAM" id="MobiDB-lite"/>
    </source>
</evidence>
<comment type="caution">
    <text evidence="6">The sequence shown here is derived from an EMBL/GenBank/DDBJ whole genome shotgun (WGS) entry which is preliminary data.</text>
</comment>
<keyword evidence="1" id="KW-0813">Transport</keyword>
<feature type="domain" description="ABC transporter" evidence="5">
    <location>
        <begin position="23"/>
        <end position="253"/>
    </location>
</feature>
<reference evidence="6 7" key="1">
    <citation type="journal article" date="2019" name="Int. J. Syst. Evol. Microbiol.">
        <title>The Global Catalogue of Microorganisms (GCM) 10K type strain sequencing project: providing services to taxonomists for standard genome sequencing and annotation.</title>
        <authorList>
            <consortium name="The Broad Institute Genomics Platform"/>
            <consortium name="The Broad Institute Genome Sequencing Center for Infectious Disease"/>
            <person name="Wu L."/>
            <person name="Ma J."/>
        </authorList>
    </citation>
    <scope>NUCLEOTIDE SEQUENCE [LARGE SCALE GENOMIC DNA]</scope>
    <source>
        <strain evidence="6 7">JCM 3325</strain>
    </source>
</reference>
<dbReference type="PROSITE" id="PS00211">
    <property type="entry name" value="ABC_TRANSPORTER_1"/>
    <property type="match status" value="1"/>
</dbReference>
<dbReference type="RefSeq" id="WP_344595360.1">
    <property type="nucleotide sequence ID" value="NZ_BAAARW010000030.1"/>
</dbReference>
<protein>
    <submittedName>
        <fullName evidence="6">ABC transporter ATP-binding protein</fullName>
    </submittedName>
</protein>
<dbReference type="EMBL" id="BAAARW010000030">
    <property type="protein sequence ID" value="GAA2445738.1"/>
    <property type="molecule type" value="Genomic_DNA"/>
</dbReference>
<dbReference type="Gene3D" id="3.40.50.300">
    <property type="entry name" value="P-loop containing nucleotide triphosphate hydrolases"/>
    <property type="match status" value="1"/>
</dbReference>
<dbReference type="SMART" id="SM00382">
    <property type="entry name" value="AAA"/>
    <property type="match status" value="1"/>
</dbReference>
<evidence type="ECO:0000256" key="2">
    <source>
        <dbReference type="ARBA" id="ARBA00022741"/>
    </source>
</evidence>
<sequence>MTRTDTTGAGTGAKQSGQPAASVRIESVTKKYGGTVAVDGVSLDIAAGEFVSLLGPSGSGKTTLLMAIAGFERPDGGRILVGGRDVTGLPPHRRGFGVVFQRYALFPHMSVRDNVGYALRMRGRPLGERNRAVDEVLELVDLGGFADRRPDQLSGGQAQRVALARALVYRPPVILFDEPLGALDRKLREQVQLEIRRLHRELGLTMIFVTHDQEEALVLSDRVAVLSDGRIEQFDRGAELYHRPRTEFVAGFLGRTNSFDATVAGRDGDTVTVAVGGRTVTGHAPDPGPLAEGGACVVTIRPEALRLVPAGTDGGLTGTVAELVFSGPTTTARIDVDGRPLLVQGLSGDPGFDVREGDRVAVAVPPGAARVFPGRR</sequence>
<dbReference type="InterPro" id="IPR013611">
    <property type="entry name" value="Transp-assoc_OB_typ2"/>
</dbReference>
<dbReference type="SUPFAM" id="SSF50331">
    <property type="entry name" value="MOP-like"/>
    <property type="match status" value="1"/>
</dbReference>
<keyword evidence="3 6" id="KW-0067">ATP-binding</keyword>
<dbReference type="PROSITE" id="PS50893">
    <property type="entry name" value="ABC_TRANSPORTER_2"/>
    <property type="match status" value="1"/>
</dbReference>
<dbReference type="InterPro" id="IPR008995">
    <property type="entry name" value="Mo/tungstate-bd_C_term_dom"/>
</dbReference>
<dbReference type="Pfam" id="PF08402">
    <property type="entry name" value="TOBE_2"/>
    <property type="match status" value="1"/>
</dbReference>
<accession>A0ABN3K161</accession>
<dbReference type="PANTHER" id="PTHR42781:SF4">
    <property type="entry name" value="SPERMIDINE_PUTRESCINE IMPORT ATP-BINDING PROTEIN POTA"/>
    <property type="match status" value="1"/>
</dbReference>
<dbReference type="Gene3D" id="2.40.50.100">
    <property type="match status" value="1"/>
</dbReference>
<gene>
    <name evidence="6" type="ORF">GCM10010191_73350</name>
</gene>
<evidence type="ECO:0000313" key="7">
    <source>
        <dbReference type="Proteomes" id="UP001501231"/>
    </source>
</evidence>
<dbReference type="InterPro" id="IPR003593">
    <property type="entry name" value="AAA+_ATPase"/>
</dbReference>
<evidence type="ECO:0000256" key="3">
    <source>
        <dbReference type="ARBA" id="ARBA00022840"/>
    </source>
</evidence>
<dbReference type="GO" id="GO:0005524">
    <property type="term" value="F:ATP binding"/>
    <property type="evidence" value="ECO:0007669"/>
    <property type="project" value="UniProtKB-KW"/>
</dbReference>